<reference evidence="1 2" key="1">
    <citation type="submission" date="2016-05" db="EMBL/GenBank/DDBJ databases">
        <title>A degradative enzymes factory behind the ericoid mycorrhizal symbiosis.</title>
        <authorList>
            <consortium name="DOE Joint Genome Institute"/>
            <person name="Martino E."/>
            <person name="Morin E."/>
            <person name="Grelet G."/>
            <person name="Kuo A."/>
            <person name="Kohler A."/>
            <person name="Daghino S."/>
            <person name="Barry K."/>
            <person name="Choi C."/>
            <person name="Cichocki N."/>
            <person name="Clum A."/>
            <person name="Copeland A."/>
            <person name="Hainaut M."/>
            <person name="Haridas S."/>
            <person name="Labutti K."/>
            <person name="Lindquist E."/>
            <person name="Lipzen A."/>
            <person name="Khouja H.-R."/>
            <person name="Murat C."/>
            <person name="Ohm R."/>
            <person name="Olson A."/>
            <person name="Spatafora J."/>
            <person name="Veneault-Fourrey C."/>
            <person name="Henrissat B."/>
            <person name="Grigoriev I."/>
            <person name="Martin F."/>
            <person name="Perotto S."/>
        </authorList>
    </citation>
    <scope>NUCLEOTIDE SEQUENCE [LARGE SCALE GENOMIC DNA]</scope>
    <source>
        <strain evidence="1 2">UAMH 7357</strain>
    </source>
</reference>
<dbReference type="EMBL" id="KZ613473">
    <property type="protein sequence ID" value="PMD24159.1"/>
    <property type="molecule type" value="Genomic_DNA"/>
</dbReference>
<accession>A0A2J6QD14</accession>
<sequence length="186" mass="20123">MRPASTGGATTCLPACLSLTLTLEASLDMPFRARHRDLFWPGESQPTGAAVAAIAAIADGPLGRNGFPRPSQQPSTTLLAMSRGFSIHTWHADTLRPWPVPSDTPTCRARGLFNMRPSPRHKRPFEAMRACPKLADVVPPSSVSIQWCHSQDVDVEIMAGHWKVSSRVQANPFSASFQVARLAGLA</sequence>
<protein>
    <submittedName>
        <fullName evidence="1">Uncharacterized protein</fullName>
    </submittedName>
</protein>
<gene>
    <name evidence="1" type="ORF">NA56DRAFT_700632</name>
</gene>
<dbReference type="AlphaFoldDB" id="A0A2J6QD14"/>
<keyword evidence="2" id="KW-1185">Reference proteome</keyword>
<dbReference type="Proteomes" id="UP000235672">
    <property type="component" value="Unassembled WGS sequence"/>
</dbReference>
<evidence type="ECO:0000313" key="1">
    <source>
        <dbReference type="EMBL" id="PMD24159.1"/>
    </source>
</evidence>
<organism evidence="1 2">
    <name type="scientific">Hyaloscypha hepaticicola</name>
    <dbReference type="NCBI Taxonomy" id="2082293"/>
    <lineage>
        <taxon>Eukaryota</taxon>
        <taxon>Fungi</taxon>
        <taxon>Dikarya</taxon>
        <taxon>Ascomycota</taxon>
        <taxon>Pezizomycotina</taxon>
        <taxon>Leotiomycetes</taxon>
        <taxon>Helotiales</taxon>
        <taxon>Hyaloscyphaceae</taxon>
        <taxon>Hyaloscypha</taxon>
    </lineage>
</organism>
<evidence type="ECO:0000313" key="2">
    <source>
        <dbReference type="Proteomes" id="UP000235672"/>
    </source>
</evidence>
<dbReference type="OrthoDB" id="10623145at2759"/>
<proteinExistence type="predicted"/>
<name>A0A2J6QD14_9HELO</name>